<dbReference type="PROSITE" id="PS01195">
    <property type="entry name" value="PEPT_TRNA_HYDROL_1"/>
    <property type="match status" value="1"/>
</dbReference>
<dbReference type="GO" id="GO:0005737">
    <property type="term" value="C:cytoplasm"/>
    <property type="evidence" value="ECO:0007669"/>
    <property type="project" value="UniProtKB-SubCell"/>
</dbReference>
<feature type="binding site" evidence="7">
    <location>
        <position position="112"/>
    </location>
    <ligand>
        <name>tRNA</name>
        <dbReference type="ChEBI" id="CHEBI:17843"/>
    </ligand>
</feature>
<protein>
    <recommendedName>
        <fullName evidence="6 7">Peptidyl-tRNA hydrolase</fullName>
        <shortName evidence="7">Pth</shortName>
        <ecNumber evidence="1 7">3.1.1.29</ecNumber>
    </recommendedName>
</protein>
<evidence type="ECO:0000256" key="2">
    <source>
        <dbReference type="ARBA" id="ARBA00022555"/>
    </source>
</evidence>
<evidence type="ECO:0000256" key="3">
    <source>
        <dbReference type="ARBA" id="ARBA00022801"/>
    </source>
</evidence>
<dbReference type="CDD" id="cd00462">
    <property type="entry name" value="PTH"/>
    <property type="match status" value="1"/>
</dbReference>
<dbReference type="InterPro" id="IPR018171">
    <property type="entry name" value="Pept_tRNA_hydro_CS"/>
</dbReference>
<accession>A0AAU7XBF5</accession>
<keyword evidence="4 7" id="KW-0694">RNA-binding</keyword>
<dbReference type="PANTHER" id="PTHR17224:SF1">
    <property type="entry name" value="PEPTIDYL-TRNA HYDROLASE"/>
    <property type="match status" value="1"/>
</dbReference>
<dbReference type="InterPro" id="IPR036416">
    <property type="entry name" value="Pept_tRNA_hydro_sf"/>
</dbReference>
<comment type="subcellular location">
    <subcellularLocation>
        <location evidence="7">Cytoplasm</location>
    </subcellularLocation>
</comment>
<comment type="function">
    <text evidence="7">Catalyzes the release of premature peptidyl moieties from peptidyl-tRNA molecules trapped in stalled 50S ribosomal subunits, and thus maintains levels of free tRNAs and 50S ribosomes.</text>
</comment>
<feature type="active site" description="Proton acceptor" evidence="7">
    <location>
        <position position="19"/>
    </location>
</feature>
<feature type="region of interest" description="Disordered" evidence="10">
    <location>
        <begin position="190"/>
        <end position="217"/>
    </location>
</feature>
<proteinExistence type="inferred from homology"/>
<name>A0AAU7XBF5_9HYPH</name>
<evidence type="ECO:0000256" key="9">
    <source>
        <dbReference type="RuleBase" id="RU004320"/>
    </source>
</evidence>
<sequence length="239" mass="25333">MLLLVGLGNPGDEYARNRHNIGFMAIDAIARKFAFSPWRSKFSGELCEGTIGGEKVVALKPLTYMNESGRSVAAAAQFYKIPLADIVVFHDELDLPPSKMRMKTGGGHAGHNGLRSIQAHMGPEFRRVRLGIGHPGAKELVTGWVLGNFAKADQDWLDALIDALAAAAPKLVAGDDAGYQNDVALLARGDKPARIEKPTPAAPVAPKPSGPTATAKNAMAETLQKLLALKKGPGRRPGG</sequence>
<dbReference type="EC" id="3.1.1.29" evidence="1 7"/>
<evidence type="ECO:0000256" key="6">
    <source>
        <dbReference type="ARBA" id="ARBA00050038"/>
    </source>
</evidence>
<dbReference type="PANTHER" id="PTHR17224">
    <property type="entry name" value="PEPTIDYL-TRNA HYDROLASE"/>
    <property type="match status" value="1"/>
</dbReference>
<dbReference type="FunFam" id="3.40.50.1470:FF:000001">
    <property type="entry name" value="Peptidyl-tRNA hydrolase"/>
    <property type="match status" value="1"/>
</dbReference>
<keyword evidence="2 7" id="KW-0820">tRNA-binding</keyword>
<dbReference type="NCBIfam" id="TIGR00447">
    <property type="entry name" value="pth"/>
    <property type="match status" value="1"/>
</dbReference>
<evidence type="ECO:0000256" key="4">
    <source>
        <dbReference type="ARBA" id="ARBA00022884"/>
    </source>
</evidence>
<dbReference type="InterPro" id="IPR001328">
    <property type="entry name" value="Pept_tRNA_hydro"/>
</dbReference>
<dbReference type="GO" id="GO:0006515">
    <property type="term" value="P:protein quality control for misfolded or incompletely synthesized proteins"/>
    <property type="evidence" value="ECO:0007669"/>
    <property type="project" value="UniProtKB-UniRule"/>
</dbReference>
<feature type="binding site" evidence="7">
    <location>
        <position position="66"/>
    </location>
    <ligand>
        <name>tRNA</name>
        <dbReference type="ChEBI" id="CHEBI:17843"/>
    </ligand>
</feature>
<feature type="site" description="Stabilizes the basic form of H active site to accept a proton" evidence="7">
    <location>
        <position position="91"/>
    </location>
</feature>
<dbReference type="PROSITE" id="PS01196">
    <property type="entry name" value="PEPT_TRNA_HYDROL_2"/>
    <property type="match status" value="1"/>
</dbReference>
<feature type="binding site" evidence="7">
    <location>
        <position position="64"/>
    </location>
    <ligand>
        <name>tRNA</name>
        <dbReference type="ChEBI" id="CHEBI:17843"/>
    </ligand>
</feature>
<dbReference type="AlphaFoldDB" id="A0AAU7XBF5"/>
<dbReference type="HAMAP" id="MF_00083">
    <property type="entry name" value="Pept_tRNA_hydro_bact"/>
    <property type="match status" value="1"/>
</dbReference>
<dbReference type="KEGG" id="mflg:ABS361_02095"/>
<dbReference type="GO" id="GO:0072344">
    <property type="term" value="P:rescue of stalled ribosome"/>
    <property type="evidence" value="ECO:0007669"/>
    <property type="project" value="UniProtKB-UniRule"/>
</dbReference>
<comment type="catalytic activity">
    <reaction evidence="7 8">
        <text>an N-acyl-L-alpha-aminoacyl-tRNA + H2O = an N-acyl-L-amino acid + a tRNA + H(+)</text>
        <dbReference type="Rhea" id="RHEA:54448"/>
        <dbReference type="Rhea" id="RHEA-COMP:10123"/>
        <dbReference type="Rhea" id="RHEA-COMP:13883"/>
        <dbReference type="ChEBI" id="CHEBI:15377"/>
        <dbReference type="ChEBI" id="CHEBI:15378"/>
        <dbReference type="ChEBI" id="CHEBI:59874"/>
        <dbReference type="ChEBI" id="CHEBI:78442"/>
        <dbReference type="ChEBI" id="CHEBI:138191"/>
        <dbReference type="EC" id="3.1.1.29"/>
    </reaction>
</comment>
<reference evidence="11" key="1">
    <citation type="submission" date="2024-06" db="EMBL/GenBank/DDBJ databases">
        <title>Methylostella associata gen. nov., sp. nov., a novel Ancalomicrobiaceae-affiliated facultatively methylotrophic bacteria that feed on methanotrophs of the genus Methylococcus.</title>
        <authorList>
            <person name="Saltykova V."/>
            <person name="Danilova O.V."/>
            <person name="Oshkin I.Y."/>
            <person name="Belova S.E."/>
            <person name="Pimenov N.V."/>
            <person name="Dedysh S.N."/>
        </authorList>
    </citation>
    <scope>NUCLEOTIDE SEQUENCE</scope>
    <source>
        <strain evidence="11">S20</strain>
    </source>
</reference>
<evidence type="ECO:0000256" key="5">
    <source>
        <dbReference type="ARBA" id="ARBA00038063"/>
    </source>
</evidence>
<evidence type="ECO:0000313" key="11">
    <source>
        <dbReference type="EMBL" id="XBY45110.1"/>
    </source>
</evidence>
<evidence type="ECO:0000256" key="10">
    <source>
        <dbReference type="SAM" id="MobiDB-lite"/>
    </source>
</evidence>
<feature type="compositionally biased region" description="Pro residues" evidence="10">
    <location>
        <begin position="200"/>
        <end position="209"/>
    </location>
</feature>
<evidence type="ECO:0000256" key="7">
    <source>
        <dbReference type="HAMAP-Rule" id="MF_00083"/>
    </source>
</evidence>
<dbReference type="Gene3D" id="3.40.50.1470">
    <property type="entry name" value="Peptidyl-tRNA hydrolase"/>
    <property type="match status" value="1"/>
</dbReference>
<keyword evidence="7" id="KW-0963">Cytoplasm</keyword>
<comment type="subunit">
    <text evidence="7">Monomer.</text>
</comment>
<dbReference type="EMBL" id="CP158568">
    <property type="protein sequence ID" value="XBY45110.1"/>
    <property type="molecule type" value="Genomic_DNA"/>
</dbReference>
<dbReference type="RefSeq" id="WP_407050199.1">
    <property type="nucleotide sequence ID" value="NZ_CP158568.1"/>
</dbReference>
<evidence type="ECO:0000256" key="1">
    <source>
        <dbReference type="ARBA" id="ARBA00013260"/>
    </source>
</evidence>
<dbReference type="GO" id="GO:0004045">
    <property type="term" value="F:peptidyl-tRNA hydrolase activity"/>
    <property type="evidence" value="ECO:0007669"/>
    <property type="project" value="UniProtKB-UniRule"/>
</dbReference>
<keyword evidence="3 7" id="KW-0378">Hydrolase</keyword>
<dbReference type="Pfam" id="PF01195">
    <property type="entry name" value="Pept_tRNA_hydro"/>
    <property type="match status" value="1"/>
</dbReference>
<feature type="binding site" evidence="7">
    <location>
        <position position="14"/>
    </location>
    <ligand>
        <name>tRNA</name>
        <dbReference type="ChEBI" id="CHEBI:17843"/>
    </ligand>
</feature>
<evidence type="ECO:0000256" key="8">
    <source>
        <dbReference type="RuleBase" id="RU000673"/>
    </source>
</evidence>
<comment type="function">
    <text evidence="7">Hydrolyzes ribosome-free peptidyl-tRNAs (with 1 or more amino acids incorporated), which drop off the ribosome during protein synthesis, or as a result of ribosome stalling.</text>
</comment>
<organism evidence="11">
    <name type="scientific">Methyloraptor flagellatus</name>
    <dbReference type="NCBI Taxonomy" id="3162530"/>
    <lineage>
        <taxon>Bacteria</taxon>
        <taxon>Pseudomonadati</taxon>
        <taxon>Pseudomonadota</taxon>
        <taxon>Alphaproteobacteria</taxon>
        <taxon>Hyphomicrobiales</taxon>
        <taxon>Ancalomicrobiaceae</taxon>
        <taxon>Methyloraptor</taxon>
    </lineage>
</organism>
<gene>
    <name evidence="7 11" type="primary">pth</name>
    <name evidence="11" type="ORF">ABS361_02095</name>
</gene>
<dbReference type="SUPFAM" id="SSF53178">
    <property type="entry name" value="Peptidyl-tRNA hydrolase-like"/>
    <property type="match status" value="1"/>
</dbReference>
<comment type="similarity">
    <text evidence="5 7 9">Belongs to the PTH family.</text>
</comment>
<dbReference type="GO" id="GO:0000049">
    <property type="term" value="F:tRNA binding"/>
    <property type="evidence" value="ECO:0007669"/>
    <property type="project" value="UniProtKB-UniRule"/>
</dbReference>
<feature type="site" description="Discriminates between blocked and unblocked aminoacyl-tRNA" evidence="7">
    <location>
        <position position="9"/>
    </location>
</feature>